<dbReference type="AlphaFoldDB" id="A0AA88TEG5"/>
<keyword evidence="3" id="KW-1185">Reference proteome</keyword>
<evidence type="ECO:0000313" key="3">
    <source>
        <dbReference type="Proteomes" id="UP001187343"/>
    </source>
</evidence>
<feature type="region of interest" description="Disordered" evidence="1">
    <location>
        <begin position="54"/>
        <end position="88"/>
    </location>
</feature>
<accession>A0AA88TEG5</accession>
<reference evidence="2" key="1">
    <citation type="submission" date="2023-08" db="EMBL/GenBank/DDBJ databases">
        <title>Chromosome-level Genome Assembly of mud carp (Cirrhinus molitorella).</title>
        <authorList>
            <person name="Liu H."/>
        </authorList>
    </citation>
    <scope>NUCLEOTIDE SEQUENCE</scope>
    <source>
        <strain evidence="2">Prfri</strain>
        <tissue evidence="2">Muscle</tissue>
    </source>
</reference>
<dbReference type="EMBL" id="JAUYZG010000020">
    <property type="protein sequence ID" value="KAK2876844.1"/>
    <property type="molecule type" value="Genomic_DNA"/>
</dbReference>
<organism evidence="2 3">
    <name type="scientific">Cirrhinus molitorella</name>
    <name type="common">mud carp</name>
    <dbReference type="NCBI Taxonomy" id="172907"/>
    <lineage>
        <taxon>Eukaryota</taxon>
        <taxon>Metazoa</taxon>
        <taxon>Chordata</taxon>
        <taxon>Craniata</taxon>
        <taxon>Vertebrata</taxon>
        <taxon>Euteleostomi</taxon>
        <taxon>Actinopterygii</taxon>
        <taxon>Neopterygii</taxon>
        <taxon>Teleostei</taxon>
        <taxon>Ostariophysi</taxon>
        <taxon>Cypriniformes</taxon>
        <taxon>Cyprinidae</taxon>
        <taxon>Labeoninae</taxon>
        <taxon>Labeonini</taxon>
        <taxon>Cirrhinus</taxon>
    </lineage>
</organism>
<name>A0AA88TEG5_9TELE</name>
<sequence>MAPSVSYLTESLFDLPQNPRLLRLHFPWLPAQLLRELFLEAAVYLETRLRESAQAPCGKHRPLSSGLRLGNGPDQRGQAANTPHSMGLVVVKLEEGPDVRRFDPSAQEEERGAR</sequence>
<protein>
    <submittedName>
        <fullName evidence="2">Uncharacterized protein</fullName>
    </submittedName>
</protein>
<gene>
    <name evidence="2" type="ORF">Q8A67_020940</name>
</gene>
<evidence type="ECO:0000313" key="2">
    <source>
        <dbReference type="EMBL" id="KAK2876844.1"/>
    </source>
</evidence>
<proteinExistence type="predicted"/>
<comment type="caution">
    <text evidence="2">The sequence shown here is derived from an EMBL/GenBank/DDBJ whole genome shotgun (WGS) entry which is preliminary data.</text>
</comment>
<dbReference type="Proteomes" id="UP001187343">
    <property type="component" value="Unassembled WGS sequence"/>
</dbReference>
<evidence type="ECO:0000256" key="1">
    <source>
        <dbReference type="SAM" id="MobiDB-lite"/>
    </source>
</evidence>